<dbReference type="EMBL" id="WQLB01000020">
    <property type="protein sequence ID" value="MVN87946.1"/>
    <property type="molecule type" value="Genomic_DNA"/>
</dbReference>
<keyword evidence="4" id="KW-1185">Reference proteome</keyword>
<evidence type="ECO:0000313" key="3">
    <source>
        <dbReference type="EMBL" id="MVN87946.1"/>
    </source>
</evidence>
<dbReference type="RefSeq" id="WP_157460001.1">
    <property type="nucleotide sequence ID" value="NZ_WQLB01000020.1"/>
</dbReference>
<name>A0A7C9ICK9_9DEIO</name>
<organism evidence="3 4">
    <name type="scientific">Deinococcus arboris</name>
    <dbReference type="NCBI Taxonomy" id="2682977"/>
    <lineage>
        <taxon>Bacteria</taxon>
        <taxon>Thermotogati</taxon>
        <taxon>Deinococcota</taxon>
        <taxon>Deinococci</taxon>
        <taxon>Deinococcales</taxon>
        <taxon>Deinococcaceae</taxon>
        <taxon>Deinococcus</taxon>
    </lineage>
</organism>
<evidence type="ECO:0008006" key="5">
    <source>
        <dbReference type="Google" id="ProtNLM"/>
    </source>
</evidence>
<protein>
    <recommendedName>
        <fullName evidence="5">Annexin</fullName>
    </recommendedName>
</protein>
<feature type="region of interest" description="Disordered" evidence="2">
    <location>
        <begin position="944"/>
        <end position="1012"/>
    </location>
</feature>
<dbReference type="InterPro" id="IPR018502">
    <property type="entry name" value="Annexin_repeat"/>
</dbReference>
<dbReference type="Gene3D" id="1.10.220.10">
    <property type="entry name" value="Annexin"/>
    <property type="match status" value="1"/>
</dbReference>
<evidence type="ECO:0000256" key="1">
    <source>
        <dbReference type="ARBA" id="ARBA00022737"/>
    </source>
</evidence>
<feature type="compositionally biased region" description="Polar residues" evidence="2">
    <location>
        <begin position="12"/>
        <end position="22"/>
    </location>
</feature>
<dbReference type="SUPFAM" id="SSF47874">
    <property type="entry name" value="Annexin"/>
    <property type="match status" value="1"/>
</dbReference>
<keyword evidence="1" id="KW-0677">Repeat</keyword>
<dbReference type="GO" id="GO:0005509">
    <property type="term" value="F:calcium ion binding"/>
    <property type="evidence" value="ECO:0007669"/>
    <property type="project" value="InterPro"/>
</dbReference>
<feature type="region of interest" description="Disordered" evidence="2">
    <location>
        <begin position="1"/>
        <end position="88"/>
    </location>
</feature>
<evidence type="ECO:0000256" key="2">
    <source>
        <dbReference type="SAM" id="MobiDB-lite"/>
    </source>
</evidence>
<gene>
    <name evidence="3" type="ORF">GO986_14390</name>
</gene>
<dbReference type="Pfam" id="PF00191">
    <property type="entry name" value="Annexin"/>
    <property type="match status" value="1"/>
</dbReference>
<dbReference type="GO" id="GO:0005544">
    <property type="term" value="F:calcium-dependent phospholipid binding"/>
    <property type="evidence" value="ECO:0007669"/>
    <property type="project" value="InterPro"/>
</dbReference>
<feature type="compositionally biased region" description="Low complexity" evidence="2">
    <location>
        <begin position="984"/>
        <end position="997"/>
    </location>
</feature>
<dbReference type="InterPro" id="IPR037104">
    <property type="entry name" value="Annexin_sf"/>
</dbReference>
<dbReference type="PROSITE" id="PS51897">
    <property type="entry name" value="ANNEXIN_2"/>
    <property type="match status" value="1"/>
</dbReference>
<comment type="caution">
    <text evidence="3">The sequence shown here is derived from an EMBL/GenBank/DDBJ whole genome shotgun (WGS) entry which is preliminary data.</text>
</comment>
<sequence length="1357" mass="144303">MFDQTKRPAKSVQPQGNPTQGKTPAVTLPALKGKKPGTTRPGPVRQEKPAKQAAPTTPGPQQSRPAPQELLPTDNTTQVGTLSVPLPEGLTAPTEAEMSLAFIRVYMPELPAAYQEGYARGVAYSLETTSFGSAPIRDGAFTARITPYWVEVKKHPEKFQVTADEVTEQMLTGDLGDLPGRTETIYNELHARALSFTDSAALRGALEDLTDEQMRQLKALYYREYGVDLEQEFARMDLAIDGQGVRTEVLRRLRRPRDEAQRATFDAETAAQALINDLGVFDDVAHMEKVLRQMAPGARAAFKAGISTPGTRLNTLWFRVRLARGDGSTDMQVLRALVDGDPARAAALRLSEAIQGWFGGRDALKTYSGPGAGASGAEIIAAYARLRPGRDLLTDLRAAYGDDAWCDEAIASLSGKAAEATAARMAQQRGWFSTDGGKMAEELENKEDQERQAALAAFKGRYGEVGTGLNAAQQARIQAAASSGKVPEWMILRDAIEGAGTDEDAIRKVLSGRKKEDVVRIAQDYQQHTRRSLEADLFKSEWGFAELDGRDAFEIRQALRGAPESTAEKVQRVKDSLAFERGSTAGSAVMDGLEWLGQHSTGSRLRQESQALLEMVTPEGNLKPGVSAERFEQQFQRQQAAGRSYARAESSAVDTIKTAASITASALATLATGGLASGWLAATLAGVVGAATGVGVDVALRGGKVGSTQIATDAVTGALAAAVGGVLRDGSQLTAHLDKLTKVFGSAYARKVALEAARSALNGATEKGLEAATNDANWRAGYLAYVAGIAGGAGRGGLAGSVSGATKGVVGQVKVPGRRAQLAVKAAESGLETTAGQATELGLDLLRGQNLSAADIQNRLAQALMKAVGGAVGNALGDSALPPKVRALASRAYEAAAQRGRSAADIASATVTDLGELLRSAGVQAKGSVQDLRRTLTALLEAAQQSAQRRLRAQPKSGDTSPEPSPMPTKAQPRPKSQPAGLTSQPKPQSKSGSKGSVRPKAEGAPKTPKRVALEKNRQALQEDTPQTPVKVAPTPAEAALIERIGRSNYDSLARVLRAAGVTDAPPLMTALLGHVYDPLELRAHLRKVDSPAGLLDLFGQYPAPAVREALSSLDSRSIKPAYALRVLRLQLASPVTTTPLRPEQAALLNTKVWTAEAIARLSPEDRARLDPKPNTDVTSAQHALLDSLYRGRNPQRLADATPQAQADDAALGERYQAVLKEILADSSTDYVYRITSRWVVENKYKKDGKIPAAFMTNVQPTDANEAAYMAQIEGRWYAPTEGLPEVVLKIPKSALRLESVRALKISGDNPDLLGYELTTAAYPTAGQGGVLQFSGETTTFDPAWVIPLQAVNPGRK</sequence>
<dbReference type="Proteomes" id="UP000483286">
    <property type="component" value="Unassembled WGS sequence"/>
</dbReference>
<reference evidence="3 4" key="1">
    <citation type="submission" date="2019-12" db="EMBL/GenBank/DDBJ databases">
        <title>Deinococcus sp. HMF7620 Genome sequencing and assembly.</title>
        <authorList>
            <person name="Kang H."/>
            <person name="Kim H."/>
            <person name="Joh K."/>
        </authorList>
    </citation>
    <scope>NUCLEOTIDE SEQUENCE [LARGE SCALE GENOMIC DNA]</scope>
    <source>
        <strain evidence="3 4">HMF7620</strain>
    </source>
</reference>
<evidence type="ECO:0000313" key="4">
    <source>
        <dbReference type="Proteomes" id="UP000483286"/>
    </source>
</evidence>
<accession>A0A7C9ICK9</accession>
<proteinExistence type="predicted"/>